<dbReference type="GO" id="GO:0016887">
    <property type="term" value="F:ATP hydrolysis activity"/>
    <property type="evidence" value="ECO:0007669"/>
    <property type="project" value="InterPro"/>
</dbReference>
<dbReference type="EMBL" id="MN740114">
    <property type="protein sequence ID" value="QHT88341.1"/>
    <property type="molecule type" value="Genomic_DNA"/>
</dbReference>
<name>A0A6C0I5Q9_9ZZZZ</name>
<dbReference type="Pfam" id="PF00004">
    <property type="entry name" value="AAA"/>
    <property type="match status" value="1"/>
</dbReference>
<proteinExistence type="predicted"/>
<dbReference type="PANTHER" id="PTHR23070">
    <property type="entry name" value="BCS1 AAA-TYPE ATPASE"/>
    <property type="match status" value="1"/>
</dbReference>
<dbReference type="InterPro" id="IPR003959">
    <property type="entry name" value="ATPase_AAA_core"/>
</dbReference>
<dbReference type="InterPro" id="IPR003960">
    <property type="entry name" value="ATPase_AAA_CS"/>
</dbReference>
<dbReference type="InterPro" id="IPR027417">
    <property type="entry name" value="P-loop_NTPase"/>
</dbReference>
<protein>
    <recommendedName>
        <fullName evidence="1">ATPase AAA-type core domain-containing protein</fullName>
    </recommendedName>
</protein>
<feature type="domain" description="ATPase AAA-type core" evidence="1">
    <location>
        <begin position="252"/>
        <end position="407"/>
    </location>
</feature>
<dbReference type="GO" id="GO:0005524">
    <property type="term" value="F:ATP binding"/>
    <property type="evidence" value="ECO:0007669"/>
    <property type="project" value="InterPro"/>
</dbReference>
<dbReference type="SUPFAM" id="SSF52540">
    <property type="entry name" value="P-loop containing nucleoside triphosphate hydrolases"/>
    <property type="match status" value="1"/>
</dbReference>
<dbReference type="PROSITE" id="PS00674">
    <property type="entry name" value="AAA"/>
    <property type="match status" value="1"/>
</dbReference>
<sequence length="482" mass="55943">MNVSLSDLLKSAITIQAILGITPIRNLAYVYLYENMVKWVPSIQKWVGSLKRPELPRECRSEIECERGTNAAQNTKGGAPPFLTRMDAVIHYVTCTPAIRKLLAVANHDYLPYEFDPVCIDTDVYFQLKSVEVDDGAIKNIKFRIFSNEHDIQHLQKFVETCNQDYERRMVNKLGTHLYFFDQVVQKNTKRSSQNPLPTQFLVYSKHKFSTTRTFDNVYFDQQAKVRKHTDFFLTNRRWYEKKGIPYTLGFLFHGDPGCGKTSETKAIANVARRHIINVQLSEIKTKSQLRHLFFSEEINVYNGNTLERFIIPIHERLYVIEDIDAMGDTVLRREWKKPEVEKKAEDPFAVDDNEVLKDPIDLSFLLNILDGTLESAGRMLVITSNFPERIDRALIRPGRIDMIVNFMRCSTAVLRQMVEGFYDKEAPDHPVWTDEAMNQKWTPAEVNQILFRNFDTPDTALDELLALNPRDLYGFQLDSHE</sequence>
<dbReference type="AlphaFoldDB" id="A0A6C0I5Q9"/>
<evidence type="ECO:0000259" key="1">
    <source>
        <dbReference type="Pfam" id="PF00004"/>
    </source>
</evidence>
<reference evidence="2" key="1">
    <citation type="journal article" date="2020" name="Nature">
        <title>Giant virus diversity and host interactions through global metagenomics.</title>
        <authorList>
            <person name="Schulz F."/>
            <person name="Roux S."/>
            <person name="Paez-Espino D."/>
            <person name="Jungbluth S."/>
            <person name="Walsh D.A."/>
            <person name="Denef V.J."/>
            <person name="McMahon K.D."/>
            <person name="Konstantinidis K.T."/>
            <person name="Eloe-Fadrosh E.A."/>
            <person name="Kyrpides N.C."/>
            <person name="Woyke T."/>
        </authorList>
    </citation>
    <scope>NUCLEOTIDE SEQUENCE</scope>
    <source>
        <strain evidence="2">GVMAG-M-3300023184-50</strain>
    </source>
</reference>
<dbReference type="Gene3D" id="3.40.50.300">
    <property type="entry name" value="P-loop containing nucleotide triphosphate hydrolases"/>
    <property type="match status" value="1"/>
</dbReference>
<dbReference type="InterPro" id="IPR050747">
    <property type="entry name" value="Mitochondrial_chaperone_BCS1"/>
</dbReference>
<evidence type="ECO:0000313" key="2">
    <source>
        <dbReference type="EMBL" id="QHT88341.1"/>
    </source>
</evidence>
<organism evidence="2">
    <name type="scientific">viral metagenome</name>
    <dbReference type="NCBI Taxonomy" id="1070528"/>
    <lineage>
        <taxon>unclassified sequences</taxon>
        <taxon>metagenomes</taxon>
        <taxon>organismal metagenomes</taxon>
    </lineage>
</organism>
<accession>A0A6C0I5Q9</accession>